<organism evidence="2 3">
    <name type="scientific">Caerostris extrusa</name>
    <name type="common">Bark spider</name>
    <name type="synonym">Caerostris bankana</name>
    <dbReference type="NCBI Taxonomy" id="172846"/>
    <lineage>
        <taxon>Eukaryota</taxon>
        <taxon>Metazoa</taxon>
        <taxon>Ecdysozoa</taxon>
        <taxon>Arthropoda</taxon>
        <taxon>Chelicerata</taxon>
        <taxon>Arachnida</taxon>
        <taxon>Araneae</taxon>
        <taxon>Araneomorphae</taxon>
        <taxon>Entelegynae</taxon>
        <taxon>Araneoidea</taxon>
        <taxon>Araneidae</taxon>
        <taxon>Caerostris</taxon>
    </lineage>
</organism>
<evidence type="ECO:0000313" key="3">
    <source>
        <dbReference type="Proteomes" id="UP001054945"/>
    </source>
</evidence>
<evidence type="ECO:0000256" key="1">
    <source>
        <dbReference type="SAM" id="MobiDB-lite"/>
    </source>
</evidence>
<keyword evidence="3" id="KW-1185">Reference proteome</keyword>
<dbReference type="EMBL" id="BPLR01016668">
    <property type="protein sequence ID" value="GIY85585.1"/>
    <property type="molecule type" value="Genomic_DNA"/>
</dbReference>
<dbReference type="Proteomes" id="UP001054945">
    <property type="component" value="Unassembled WGS sequence"/>
</dbReference>
<name>A0AAV4WRQ6_CAEEX</name>
<dbReference type="AlphaFoldDB" id="A0AAV4WRQ6"/>
<accession>A0AAV4WRQ6</accession>
<evidence type="ECO:0000313" key="2">
    <source>
        <dbReference type="EMBL" id="GIY85585.1"/>
    </source>
</evidence>
<reference evidence="2 3" key="1">
    <citation type="submission" date="2021-06" db="EMBL/GenBank/DDBJ databases">
        <title>Caerostris extrusa draft genome.</title>
        <authorList>
            <person name="Kono N."/>
            <person name="Arakawa K."/>
        </authorList>
    </citation>
    <scope>NUCLEOTIDE SEQUENCE [LARGE SCALE GENOMIC DNA]</scope>
</reference>
<feature type="region of interest" description="Disordered" evidence="1">
    <location>
        <begin position="41"/>
        <end position="64"/>
    </location>
</feature>
<proteinExistence type="predicted"/>
<protein>
    <submittedName>
        <fullName evidence="2">Uncharacterized protein</fullName>
    </submittedName>
</protein>
<sequence length="77" mass="8357">MLSHYITREVEIMNEKSCLSNPLDRRNCKTVCLNNPRVNSGALSGRHKGANPGTSAFPTSANLQPLSDMLITSGEPD</sequence>
<gene>
    <name evidence="2" type="ORF">CEXT_101831</name>
</gene>
<comment type="caution">
    <text evidence="2">The sequence shown here is derived from an EMBL/GenBank/DDBJ whole genome shotgun (WGS) entry which is preliminary data.</text>
</comment>
<feature type="compositionally biased region" description="Polar residues" evidence="1">
    <location>
        <begin position="52"/>
        <end position="64"/>
    </location>
</feature>